<dbReference type="PANTHER" id="PTHR11552:SF147">
    <property type="entry name" value="CHOLINE DEHYDROGENASE, MITOCHONDRIAL"/>
    <property type="match status" value="1"/>
</dbReference>
<keyword evidence="10" id="KW-1185">Reference proteome</keyword>
<dbReference type="InterPro" id="IPR007867">
    <property type="entry name" value="GMC_OxRtase_C"/>
</dbReference>
<dbReference type="PANTHER" id="PTHR11552">
    <property type="entry name" value="GLUCOSE-METHANOL-CHOLINE GMC OXIDOREDUCTASE"/>
    <property type="match status" value="1"/>
</dbReference>
<dbReference type="Gene3D" id="3.50.50.60">
    <property type="entry name" value="FAD/NAD(P)-binding domain"/>
    <property type="match status" value="1"/>
</dbReference>
<evidence type="ECO:0000256" key="4">
    <source>
        <dbReference type="ARBA" id="ARBA00022827"/>
    </source>
</evidence>
<feature type="domain" description="Glucose-methanol-choline oxidoreductase C-terminal" evidence="8">
    <location>
        <begin position="478"/>
        <end position="624"/>
    </location>
</feature>
<dbReference type="Pfam" id="PF00732">
    <property type="entry name" value="GMC_oxred_N"/>
    <property type="match status" value="1"/>
</dbReference>
<feature type="binding site" evidence="6">
    <location>
        <position position="283"/>
    </location>
    <ligand>
        <name>FAD</name>
        <dbReference type="ChEBI" id="CHEBI:57692"/>
    </ligand>
</feature>
<name>A0A9P5VJ39_9FUNG</name>
<evidence type="ECO:0000313" key="9">
    <source>
        <dbReference type="EMBL" id="KAF9326895.1"/>
    </source>
</evidence>
<keyword evidence="4 6" id="KW-0274">FAD</keyword>
<comment type="cofactor">
    <cofactor evidence="1 6">
        <name>FAD</name>
        <dbReference type="ChEBI" id="CHEBI:57692"/>
    </cofactor>
</comment>
<evidence type="ECO:0000256" key="6">
    <source>
        <dbReference type="PIRSR" id="PIRSR000137-2"/>
    </source>
</evidence>
<evidence type="ECO:0000256" key="1">
    <source>
        <dbReference type="ARBA" id="ARBA00001974"/>
    </source>
</evidence>
<comment type="similarity">
    <text evidence="2">Belongs to the GMC oxidoreductase family.</text>
</comment>
<dbReference type="Proteomes" id="UP000696485">
    <property type="component" value="Unassembled WGS sequence"/>
</dbReference>
<dbReference type="InterPro" id="IPR012132">
    <property type="entry name" value="GMC_OxRdtase"/>
</dbReference>
<evidence type="ECO:0000259" key="7">
    <source>
        <dbReference type="Pfam" id="PF00732"/>
    </source>
</evidence>
<dbReference type="InterPro" id="IPR036188">
    <property type="entry name" value="FAD/NAD-bd_sf"/>
</dbReference>
<keyword evidence="3" id="KW-0285">Flavoprotein</keyword>
<sequence length="643" mass="70702">MNSLTATAGLGLAGLGLVFHTLHKGKRTGREPWNPSKDTPEYDYIILGGGTAGCVLASRLSEDPNVSVLVLEAGEDVDSNWRAMVPSGSVSLYDSKHDWKMRSVPQPNANNRSLKLIRGKMLGGCSVINSMQYTRGPKDDFDAWAHEFKNPGWTYDEVLPYFKKSECFSISSKEPANTERARTRQPEYETLEPEYHGTDGPWKLSYHHLFNAGKGFVRANVAEGVRRNVDINGSSTLGVFRMQTFIQTNAVRSSLSKAFLRNTKAVPGGGDRGTVRVVTSVNVDRILIKVTRGIPTAVGAVFRDSMNVVHKVYAKREVLLSAGVFYSPQILLASGIGYSVHDSIPLVKSLPGVGQNLSDHVGLGIVFEAPLHCETVHTKFRPTKIPRALYDYLRHGTGPLTSQMVETATFVRLEDIAPDFVAREKAAGTWQDRSSGPGAPHIELLFLVSYYEGNEVPKIPDVNSNYYTVLPVILNPVSRGKVGVKVTANPDGKKGDEVKLEAWVDPGVYADEFDVRVMREAIKFVRRIGKRMQADPEMGGVECSPTEAAVANDDNDALDDFIRQKTETFFHSCGTCKMGPASDEMAVVDNRLRVHGVNNLRVIDSSIIPKVIAGHTCAAVVMVAERASEMIQQDWEAQHAREE</sequence>
<protein>
    <recommendedName>
        <fullName evidence="11">Glucose-methanol-choline oxidoreductase N-terminal domain-containing protein</fullName>
    </recommendedName>
</protein>
<evidence type="ECO:0000259" key="8">
    <source>
        <dbReference type="Pfam" id="PF05199"/>
    </source>
</evidence>
<dbReference type="SUPFAM" id="SSF54373">
    <property type="entry name" value="FAD-linked reductases, C-terminal domain"/>
    <property type="match status" value="1"/>
</dbReference>
<reference evidence="9" key="1">
    <citation type="journal article" date="2020" name="Fungal Divers.">
        <title>Resolving the Mortierellaceae phylogeny through synthesis of multi-gene phylogenetics and phylogenomics.</title>
        <authorList>
            <person name="Vandepol N."/>
            <person name="Liber J."/>
            <person name="Desiro A."/>
            <person name="Na H."/>
            <person name="Kennedy M."/>
            <person name="Barry K."/>
            <person name="Grigoriev I.V."/>
            <person name="Miller A.N."/>
            <person name="O'Donnell K."/>
            <person name="Stajich J.E."/>
            <person name="Bonito G."/>
        </authorList>
    </citation>
    <scope>NUCLEOTIDE SEQUENCE</scope>
    <source>
        <strain evidence="9">NVP1</strain>
    </source>
</reference>
<dbReference type="GO" id="GO:0016614">
    <property type="term" value="F:oxidoreductase activity, acting on CH-OH group of donors"/>
    <property type="evidence" value="ECO:0007669"/>
    <property type="project" value="InterPro"/>
</dbReference>
<dbReference type="EMBL" id="JAAAUY010000723">
    <property type="protein sequence ID" value="KAF9326895.1"/>
    <property type="molecule type" value="Genomic_DNA"/>
</dbReference>
<dbReference type="GO" id="GO:0050660">
    <property type="term" value="F:flavin adenine dinucleotide binding"/>
    <property type="evidence" value="ECO:0007669"/>
    <property type="project" value="InterPro"/>
</dbReference>
<feature type="active site" description="Proton acceptor" evidence="5">
    <location>
        <position position="615"/>
    </location>
</feature>
<feature type="domain" description="Glucose-methanol-choline oxidoreductase N-terminal" evidence="7">
    <location>
        <begin position="42"/>
        <end position="361"/>
    </location>
</feature>
<comment type="caution">
    <text evidence="9">The sequence shown here is derived from an EMBL/GenBank/DDBJ whole genome shotgun (WGS) entry which is preliminary data.</text>
</comment>
<dbReference type="SUPFAM" id="SSF51905">
    <property type="entry name" value="FAD/NAD(P)-binding domain"/>
    <property type="match status" value="1"/>
</dbReference>
<evidence type="ECO:0008006" key="11">
    <source>
        <dbReference type="Google" id="ProtNLM"/>
    </source>
</evidence>
<dbReference type="InterPro" id="IPR000172">
    <property type="entry name" value="GMC_OxRdtase_N"/>
</dbReference>
<evidence type="ECO:0000313" key="10">
    <source>
        <dbReference type="Proteomes" id="UP000696485"/>
    </source>
</evidence>
<evidence type="ECO:0000256" key="2">
    <source>
        <dbReference type="ARBA" id="ARBA00010790"/>
    </source>
</evidence>
<dbReference type="Gene3D" id="3.30.560.10">
    <property type="entry name" value="Glucose Oxidase, domain 3"/>
    <property type="match status" value="1"/>
</dbReference>
<feature type="active site" description="Proton donor" evidence="5">
    <location>
        <position position="571"/>
    </location>
</feature>
<accession>A0A9P5VJ39</accession>
<evidence type="ECO:0000256" key="3">
    <source>
        <dbReference type="ARBA" id="ARBA00022630"/>
    </source>
</evidence>
<dbReference type="PIRSF" id="PIRSF000137">
    <property type="entry name" value="Alcohol_oxidase"/>
    <property type="match status" value="1"/>
</dbReference>
<organism evidence="9 10">
    <name type="scientific">Podila minutissima</name>
    <dbReference type="NCBI Taxonomy" id="64525"/>
    <lineage>
        <taxon>Eukaryota</taxon>
        <taxon>Fungi</taxon>
        <taxon>Fungi incertae sedis</taxon>
        <taxon>Mucoromycota</taxon>
        <taxon>Mortierellomycotina</taxon>
        <taxon>Mortierellomycetes</taxon>
        <taxon>Mortierellales</taxon>
        <taxon>Mortierellaceae</taxon>
        <taxon>Podila</taxon>
    </lineage>
</organism>
<dbReference type="AlphaFoldDB" id="A0A9P5VJ39"/>
<evidence type="ECO:0000256" key="5">
    <source>
        <dbReference type="PIRSR" id="PIRSR000137-1"/>
    </source>
</evidence>
<dbReference type="Pfam" id="PF05199">
    <property type="entry name" value="GMC_oxred_C"/>
    <property type="match status" value="1"/>
</dbReference>
<proteinExistence type="inferred from homology"/>
<gene>
    <name evidence="9" type="ORF">BG006_009732</name>
</gene>